<protein>
    <submittedName>
        <fullName evidence="1">Uncharacterized protein</fullName>
    </submittedName>
</protein>
<accession>A0ACB8WA39</accession>
<gene>
    <name evidence="1" type="ORF">L3Q82_010830</name>
</gene>
<proteinExistence type="predicted"/>
<sequence>MCHETLRDTVVGTPEGHHSPVLNPLQFAHWANRDIGSEPVSGLVDSSTFSTIISEVLCSKLTQHTLPDTACQWITGFLTDKRQQVRLEKVTSSTSTVSSGATMAFRIMI</sequence>
<evidence type="ECO:0000313" key="1">
    <source>
        <dbReference type="EMBL" id="KAI3364479.1"/>
    </source>
</evidence>
<organism evidence="1 2">
    <name type="scientific">Scortum barcoo</name>
    <name type="common">barcoo grunter</name>
    <dbReference type="NCBI Taxonomy" id="214431"/>
    <lineage>
        <taxon>Eukaryota</taxon>
        <taxon>Metazoa</taxon>
        <taxon>Chordata</taxon>
        <taxon>Craniata</taxon>
        <taxon>Vertebrata</taxon>
        <taxon>Euteleostomi</taxon>
        <taxon>Actinopterygii</taxon>
        <taxon>Neopterygii</taxon>
        <taxon>Teleostei</taxon>
        <taxon>Neoteleostei</taxon>
        <taxon>Acanthomorphata</taxon>
        <taxon>Eupercaria</taxon>
        <taxon>Centrarchiformes</taxon>
        <taxon>Terapontoidei</taxon>
        <taxon>Terapontidae</taxon>
        <taxon>Scortum</taxon>
    </lineage>
</organism>
<evidence type="ECO:0000313" key="2">
    <source>
        <dbReference type="Proteomes" id="UP000831701"/>
    </source>
</evidence>
<dbReference type="Proteomes" id="UP000831701">
    <property type="component" value="Chromosome 13"/>
</dbReference>
<dbReference type="EMBL" id="CM041543">
    <property type="protein sequence ID" value="KAI3364479.1"/>
    <property type="molecule type" value="Genomic_DNA"/>
</dbReference>
<comment type="caution">
    <text evidence="1">The sequence shown here is derived from an EMBL/GenBank/DDBJ whole genome shotgun (WGS) entry which is preliminary data.</text>
</comment>
<reference evidence="1" key="1">
    <citation type="submission" date="2022-04" db="EMBL/GenBank/DDBJ databases">
        <title>Jade perch genome.</title>
        <authorList>
            <person name="Chao B."/>
        </authorList>
    </citation>
    <scope>NUCLEOTIDE SEQUENCE</scope>
    <source>
        <strain evidence="1">CB-2022</strain>
    </source>
</reference>
<keyword evidence="2" id="KW-1185">Reference proteome</keyword>
<name>A0ACB8WA39_9TELE</name>